<organism evidence="6">
    <name type="scientific">Perkinsus marinus (strain ATCC 50983 / TXsc)</name>
    <dbReference type="NCBI Taxonomy" id="423536"/>
    <lineage>
        <taxon>Eukaryota</taxon>
        <taxon>Sar</taxon>
        <taxon>Alveolata</taxon>
        <taxon>Perkinsozoa</taxon>
        <taxon>Perkinsea</taxon>
        <taxon>Perkinsida</taxon>
        <taxon>Perkinsidae</taxon>
        <taxon>Perkinsus</taxon>
    </lineage>
</organism>
<evidence type="ECO:0000256" key="3">
    <source>
        <dbReference type="SAM" id="MobiDB-lite"/>
    </source>
</evidence>
<dbReference type="RefSeq" id="XP_002773219.1">
    <property type="nucleotide sequence ID" value="XM_002773173.1"/>
</dbReference>
<dbReference type="Gene3D" id="2.40.50.40">
    <property type="match status" value="1"/>
</dbReference>
<feature type="domain" description="Chromo" evidence="4">
    <location>
        <begin position="243"/>
        <end position="303"/>
    </location>
</feature>
<reference evidence="5 6" key="1">
    <citation type="submission" date="2008-07" db="EMBL/GenBank/DDBJ databases">
        <authorList>
            <person name="El-Sayed N."/>
            <person name="Caler E."/>
            <person name="Inman J."/>
            <person name="Amedeo P."/>
            <person name="Hass B."/>
            <person name="Wortman J."/>
        </authorList>
    </citation>
    <scope>NUCLEOTIDE SEQUENCE [LARGE SCALE GENOMIC DNA]</scope>
    <source>
        <strain evidence="6">ATCC 50983 / TXsc</strain>
    </source>
</reference>
<accession>C5LE37</accession>
<feature type="region of interest" description="Disordered" evidence="3">
    <location>
        <begin position="293"/>
        <end position="410"/>
    </location>
</feature>
<evidence type="ECO:0000259" key="4">
    <source>
        <dbReference type="PROSITE" id="PS50013"/>
    </source>
</evidence>
<dbReference type="SMART" id="SM00298">
    <property type="entry name" value="CHROMO"/>
    <property type="match status" value="1"/>
</dbReference>
<evidence type="ECO:0000256" key="1">
    <source>
        <dbReference type="ARBA" id="ARBA00004123"/>
    </source>
</evidence>
<dbReference type="GeneID" id="9050566"/>
<dbReference type="Proteomes" id="UP000007800">
    <property type="component" value="Unassembled WGS sequence"/>
</dbReference>
<dbReference type="EMBL" id="GG681098">
    <property type="protein sequence ID" value="EER05035.1"/>
    <property type="molecule type" value="Genomic_DNA"/>
</dbReference>
<feature type="compositionally biased region" description="Low complexity" evidence="3">
    <location>
        <begin position="350"/>
        <end position="365"/>
    </location>
</feature>
<protein>
    <recommendedName>
        <fullName evidence="4">Chromo domain-containing protein</fullName>
    </recommendedName>
</protein>
<dbReference type="Pfam" id="PF00385">
    <property type="entry name" value="Chromo"/>
    <property type="match status" value="1"/>
</dbReference>
<evidence type="ECO:0000313" key="6">
    <source>
        <dbReference type="Proteomes" id="UP000007800"/>
    </source>
</evidence>
<dbReference type="SUPFAM" id="SSF54160">
    <property type="entry name" value="Chromo domain-like"/>
    <property type="match status" value="1"/>
</dbReference>
<evidence type="ECO:0000313" key="5">
    <source>
        <dbReference type="EMBL" id="EER05035.1"/>
    </source>
</evidence>
<sequence>MASFRERVDDIAQLAVGVTFDFDSNEWIAKFGNTINIFPLPNKVAETPVVEEQLGGALAGISVPKYPFEQAYIEASKWFLGTCASQRAKAAKEKGEKQREEKKISPKKRRGLTTPTEANPPKRTATEETARDDKNSVTSPPPSDAKANFPLLSKEIAVKTVHTVSDYRVGDREEEYLITGKIGSAGPLENWWIRLDNVAGNQTAISKLKNYRKNYIYRNNAARKAEAQDLADEDADEDEDAEYEVECLLDVRIVGKKEEFLVKWKDYPPAENTWEPIANLTGVEPSELEQCRQKQAHLIVPRSSRSAPSRKGVDKASESSKEAVEGGEAQTKETSSEMNVEPSGEAKSDGPGVAEAEGQAGGAPVLTVVERVTIDAIMAETTDSDDDEGAPNGNGEAIFEEATVREEAHV</sequence>
<dbReference type="GO" id="GO:0005634">
    <property type="term" value="C:nucleus"/>
    <property type="evidence" value="ECO:0007669"/>
    <property type="project" value="UniProtKB-SubCell"/>
</dbReference>
<feature type="compositionally biased region" description="Basic and acidic residues" evidence="3">
    <location>
        <begin position="311"/>
        <end position="335"/>
    </location>
</feature>
<dbReference type="InterPro" id="IPR016197">
    <property type="entry name" value="Chromo-like_dom_sf"/>
</dbReference>
<proteinExistence type="predicted"/>
<dbReference type="PANTHER" id="PTHR22812">
    <property type="entry name" value="CHROMOBOX PROTEIN"/>
    <property type="match status" value="1"/>
</dbReference>
<feature type="compositionally biased region" description="Basic and acidic residues" evidence="3">
    <location>
        <begin position="90"/>
        <end position="104"/>
    </location>
</feature>
<dbReference type="CDD" id="cd00024">
    <property type="entry name" value="CD_CSD"/>
    <property type="match status" value="1"/>
</dbReference>
<dbReference type="PROSITE" id="PS50013">
    <property type="entry name" value="CHROMO_2"/>
    <property type="match status" value="1"/>
</dbReference>
<evidence type="ECO:0000256" key="2">
    <source>
        <dbReference type="ARBA" id="ARBA00023242"/>
    </source>
</evidence>
<dbReference type="OrthoDB" id="1918685at2759"/>
<gene>
    <name evidence="5" type="ORF">Pmar_PMAR009214</name>
</gene>
<name>C5LE37_PERM5</name>
<dbReference type="InterPro" id="IPR000953">
    <property type="entry name" value="Chromo/chromo_shadow_dom"/>
</dbReference>
<dbReference type="InterPro" id="IPR023779">
    <property type="entry name" value="Chromodomain_CS"/>
</dbReference>
<feature type="region of interest" description="Disordered" evidence="3">
    <location>
        <begin position="90"/>
        <end position="148"/>
    </location>
</feature>
<feature type="compositionally biased region" description="Basic and acidic residues" evidence="3">
    <location>
        <begin position="124"/>
        <end position="135"/>
    </location>
</feature>
<keyword evidence="6" id="KW-1185">Reference proteome</keyword>
<keyword evidence="2" id="KW-0539">Nucleus</keyword>
<dbReference type="AlphaFoldDB" id="C5LE37"/>
<dbReference type="InterPro" id="IPR023780">
    <property type="entry name" value="Chromo_domain"/>
</dbReference>
<dbReference type="InParanoid" id="C5LE37"/>
<comment type="subcellular location">
    <subcellularLocation>
        <location evidence="1">Nucleus</location>
    </subcellularLocation>
</comment>
<dbReference type="InterPro" id="IPR051219">
    <property type="entry name" value="Heterochromatin_chromo-domain"/>
</dbReference>
<dbReference type="PROSITE" id="PS00598">
    <property type="entry name" value="CHROMO_1"/>
    <property type="match status" value="1"/>
</dbReference>